<keyword evidence="2" id="KW-1185">Reference proteome</keyword>
<proteinExistence type="predicted"/>
<name>A0ABT3SSZ4_9GAMM</name>
<evidence type="ECO:0000313" key="1">
    <source>
        <dbReference type="EMBL" id="MCX2972994.1"/>
    </source>
</evidence>
<gene>
    <name evidence="1" type="ORF">EYC87_05270</name>
</gene>
<dbReference type="RefSeq" id="WP_279251957.1">
    <property type="nucleotide sequence ID" value="NZ_SHNP01000002.1"/>
</dbReference>
<dbReference type="EMBL" id="SHNP01000002">
    <property type="protein sequence ID" value="MCX2972994.1"/>
    <property type="molecule type" value="Genomic_DNA"/>
</dbReference>
<sequence length="134" mass="14943">MSDKQPEMFLPHEPKMTCHDEASFRYARLGAWWGQIKYRLGEMHPSCRPGSSIVQMHDHKGHFTLTVMCLTECGLEHSLLRLIREGDPEGLGTITITAVTPAGAIVYEGEHVAKTLPEVNPVYGRLNLQGEEAS</sequence>
<protein>
    <submittedName>
        <fullName evidence="1">Uncharacterized protein</fullName>
    </submittedName>
</protein>
<dbReference type="Proteomes" id="UP001143307">
    <property type="component" value="Unassembled WGS sequence"/>
</dbReference>
<evidence type="ECO:0000313" key="2">
    <source>
        <dbReference type="Proteomes" id="UP001143307"/>
    </source>
</evidence>
<comment type="caution">
    <text evidence="1">The sequence shown here is derived from an EMBL/GenBank/DDBJ whole genome shotgun (WGS) entry which is preliminary data.</text>
</comment>
<reference evidence="1" key="1">
    <citation type="submission" date="2019-02" db="EMBL/GenBank/DDBJ databases">
        <authorList>
            <person name="Li S.-H."/>
        </authorList>
    </citation>
    <scope>NUCLEOTIDE SEQUENCE</scope>
    <source>
        <strain evidence="1">IMCC8485</strain>
    </source>
</reference>
<organism evidence="1 2">
    <name type="scientific">Candidatus Seongchinamella marina</name>
    <dbReference type="NCBI Taxonomy" id="2518990"/>
    <lineage>
        <taxon>Bacteria</taxon>
        <taxon>Pseudomonadati</taxon>
        <taxon>Pseudomonadota</taxon>
        <taxon>Gammaproteobacteria</taxon>
        <taxon>Cellvibrionales</taxon>
        <taxon>Halieaceae</taxon>
        <taxon>Seongchinamella</taxon>
    </lineage>
</organism>
<accession>A0ABT3SSZ4</accession>